<sequence length="180" mass="21027">MNKTSLKQLITEHKDKLLEDWTTLVYSGYAFDTAGFLRTKNDQFTNPVGWRTTHVGESLIKAITNEHVNIDELNHTLDEFIRVRAVQDFTPEQALAVLFLMKECILKRFKSEIKNNNLWLELWDISSRLDGISLLSFSFYIKNREVMFNLKLEDYKRRHSQIMRKAGLLVAADDPESKDS</sequence>
<keyword evidence="3" id="KW-1185">Reference proteome</keyword>
<dbReference type="Pfam" id="PF14361">
    <property type="entry name" value="RsbRD_N"/>
    <property type="match status" value="1"/>
</dbReference>
<evidence type="ECO:0000313" key="2">
    <source>
        <dbReference type="EMBL" id="SHN51770.1"/>
    </source>
</evidence>
<dbReference type="STRING" id="1121455.SAMN02745728_00381"/>
<reference evidence="2 3" key="1">
    <citation type="submission" date="2016-12" db="EMBL/GenBank/DDBJ databases">
        <authorList>
            <person name="Song W.-J."/>
            <person name="Kurnit D.M."/>
        </authorList>
    </citation>
    <scope>NUCLEOTIDE SEQUENCE [LARGE SCALE GENOMIC DNA]</scope>
    <source>
        <strain evidence="2 3">DSM 11393</strain>
    </source>
</reference>
<evidence type="ECO:0000313" key="3">
    <source>
        <dbReference type="Proteomes" id="UP000186469"/>
    </source>
</evidence>
<feature type="domain" description="RsbT co-antagonist protein RsbRD N-terminal" evidence="1">
    <location>
        <begin position="16"/>
        <end position="146"/>
    </location>
</feature>
<dbReference type="Proteomes" id="UP000186469">
    <property type="component" value="Unassembled WGS sequence"/>
</dbReference>
<dbReference type="EMBL" id="FRDI01000002">
    <property type="protein sequence ID" value="SHN51770.1"/>
    <property type="molecule type" value="Genomic_DNA"/>
</dbReference>
<dbReference type="OrthoDB" id="1724246at2"/>
<evidence type="ECO:0000259" key="1">
    <source>
        <dbReference type="Pfam" id="PF14361"/>
    </source>
</evidence>
<proteinExistence type="predicted"/>
<accession>A0A1M7S012</accession>
<dbReference type="AlphaFoldDB" id="A0A1M7S012"/>
<gene>
    <name evidence="2" type="ORF">SAMN02745728_00381</name>
</gene>
<organism evidence="2 3">
    <name type="scientific">Desulfovibrio litoralis DSM 11393</name>
    <dbReference type="NCBI Taxonomy" id="1121455"/>
    <lineage>
        <taxon>Bacteria</taxon>
        <taxon>Pseudomonadati</taxon>
        <taxon>Thermodesulfobacteriota</taxon>
        <taxon>Desulfovibrionia</taxon>
        <taxon>Desulfovibrionales</taxon>
        <taxon>Desulfovibrionaceae</taxon>
        <taxon>Desulfovibrio</taxon>
    </lineage>
</organism>
<name>A0A1M7S012_9BACT</name>
<dbReference type="RefSeq" id="WP_072695930.1">
    <property type="nucleotide sequence ID" value="NZ_FRDI01000002.1"/>
</dbReference>
<dbReference type="InterPro" id="IPR025751">
    <property type="entry name" value="RsbRD_N_dom"/>
</dbReference>
<protein>
    <submittedName>
        <fullName evidence="2">RsbT co-antagonist protein rsbRD N-terminal domain-containing protein</fullName>
    </submittedName>
</protein>